<dbReference type="Proteomes" id="UP000267418">
    <property type="component" value="Unassembled WGS sequence"/>
</dbReference>
<reference evidence="1 2" key="1">
    <citation type="submission" date="2018-12" db="EMBL/GenBank/DDBJ databases">
        <title>The genome of Variovorax gossypii DSM 100435.</title>
        <authorList>
            <person name="Gao J."/>
            <person name="Sun J."/>
        </authorList>
    </citation>
    <scope>NUCLEOTIDE SEQUENCE [LARGE SCALE GENOMIC DNA]</scope>
    <source>
        <strain evidence="1 2">DSM 100435</strain>
    </source>
</reference>
<gene>
    <name evidence="1" type="ORF">EJP69_19200</name>
</gene>
<proteinExistence type="predicted"/>
<name>A0A3S0Q8J4_9BURK</name>
<sequence>MPPTIATRKPVDELTASDLEAFPVWEFALDEEEDAEEEQDETWVKPVVTGEVPVDGSSLSVAVVLRLANGLIYPGVMFCDTHAGFDIAAIALLTTEGRVLLSPSDSPSEIRRSLKRLGLTYVQVFPLDYCTRAPSARTGALERGTFNVQQA</sequence>
<evidence type="ECO:0000313" key="2">
    <source>
        <dbReference type="Proteomes" id="UP000267418"/>
    </source>
</evidence>
<organism evidence="1 2">
    <name type="scientific">Variovorax gossypii</name>
    <dbReference type="NCBI Taxonomy" id="1679495"/>
    <lineage>
        <taxon>Bacteria</taxon>
        <taxon>Pseudomonadati</taxon>
        <taxon>Pseudomonadota</taxon>
        <taxon>Betaproteobacteria</taxon>
        <taxon>Burkholderiales</taxon>
        <taxon>Comamonadaceae</taxon>
        <taxon>Variovorax</taxon>
    </lineage>
</organism>
<dbReference type="RefSeq" id="WP_126472114.1">
    <property type="nucleotide sequence ID" value="NZ_RXOE01000005.1"/>
</dbReference>
<dbReference type="AlphaFoldDB" id="A0A3S0Q8J4"/>
<accession>A0A3S0Q8J4</accession>
<protein>
    <submittedName>
        <fullName evidence="1">Uncharacterized protein</fullName>
    </submittedName>
</protein>
<dbReference type="EMBL" id="RXOE01000005">
    <property type="protein sequence ID" value="RTQ32843.1"/>
    <property type="molecule type" value="Genomic_DNA"/>
</dbReference>
<comment type="caution">
    <text evidence="1">The sequence shown here is derived from an EMBL/GenBank/DDBJ whole genome shotgun (WGS) entry which is preliminary data.</text>
</comment>
<keyword evidence="2" id="KW-1185">Reference proteome</keyword>
<dbReference type="OrthoDB" id="9156399at2"/>
<evidence type="ECO:0000313" key="1">
    <source>
        <dbReference type="EMBL" id="RTQ32843.1"/>
    </source>
</evidence>